<evidence type="ECO:0000256" key="5">
    <source>
        <dbReference type="ARBA" id="ARBA00022989"/>
    </source>
</evidence>
<dbReference type="Pfam" id="PF02308">
    <property type="entry name" value="MgtC"/>
    <property type="match status" value="1"/>
</dbReference>
<feature type="transmembrane region" description="Helical" evidence="7">
    <location>
        <begin position="108"/>
        <end position="138"/>
    </location>
</feature>
<dbReference type="RefSeq" id="WP_036584390.1">
    <property type="nucleotide sequence ID" value="NZ_KK082172.1"/>
</dbReference>
<reference evidence="9 10" key="1">
    <citation type="submission" date="2014-02" db="EMBL/GenBank/DDBJ databases">
        <title>Genome sequence of Paenibacillus darwinianus reveals adaptive mechanisms for survival in Antarctic soils.</title>
        <authorList>
            <person name="Dsouza M."/>
            <person name="Taylor M.W."/>
            <person name="Turner S.J."/>
            <person name="Aislabie J."/>
        </authorList>
    </citation>
    <scope>NUCLEOTIDE SEQUENCE [LARGE SCALE GENOMIC DNA]</scope>
    <source>
        <strain evidence="9 10">CE1</strain>
    </source>
</reference>
<dbReference type="PANTHER" id="PTHR33778">
    <property type="entry name" value="PROTEIN MGTC"/>
    <property type="match status" value="1"/>
</dbReference>
<keyword evidence="3" id="KW-1003">Cell membrane</keyword>
<gene>
    <name evidence="9" type="ORF">BG53_08820</name>
</gene>
<dbReference type="OrthoDB" id="9811198at2"/>
<evidence type="ECO:0000313" key="10">
    <source>
        <dbReference type="Proteomes" id="UP000053750"/>
    </source>
</evidence>
<feature type="domain" description="MgtC/SapB/SrpB/YhiD N-terminal" evidence="8">
    <location>
        <begin position="16"/>
        <end position="145"/>
    </location>
</feature>
<dbReference type="PANTHER" id="PTHR33778:SF1">
    <property type="entry name" value="MAGNESIUM TRANSPORTER YHID-RELATED"/>
    <property type="match status" value="1"/>
</dbReference>
<dbReference type="InterPro" id="IPR049177">
    <property type="entry name" value="MgtC_SapB_SrpB_YhiD_N"/>
</dbReference>
<dbReference type="SUPFAM" id="SSF55021">
    <property type="entry name" value="ACT-like"/>
    <property type="match status" value="1"/>
</dbReference>
<feature type="transmembrane region" description="Helical" evidence="7">
    <location>
        <begin position="12"/>
        <end position="29"/>
    </location>
</feature>
<evidence type="ECO:0000256" key="6">
    <source>
        <dbReference type="ARBA" id="ARBA00023136"/>
    </source>
</evidence>
<keyword evidence="5 7" id="KW-1133">Transmembrane helix</keyword>
<evidence type="ECO:0000313" key="9">
    <source>
        <dbReference type="EMBL" id="EXX85302.1"/>
    </source>
</evidence>
<dbReference type="PRINTS" id="PR01837">
    <property type="entry name" value="MGTCSAPBPROT"/>
</dbReference>
<evidence type="ECO:0000259" key="8">
    <source>
        <dbReference type="Pfam" id="PF02308"/>
    </source>
</evidence>
<organism evidence="9 10">
    <name type="scientific">Paenibacillus darwinianus</name>
    <dbReference type="NCBI Taxonomy" id="1380763"/>
    <lineage>
        <taxon>Bacteria</taxon>
        <taxon>Bacillati</taxon>
        <taxon>Bacillota</taxon>
        <taxon>Bacilli</taxon>
        <taxon>Bacillales</taxon>
        <taxon>Paenibacillaceae</taxon>
        <taxon>Paenibacillus</taxon>
    </lineage>
</organism>
<evidence type="ECO:0000256" key="1">
    <source>
        <dbReference type="ARBA" id="ARBA00004651"/>
    </source>
</evidence>
<comment type="subcellular location">
    <subcellularLocation>
        <location evidence="1">Cell membrane</location>
        <topology evidence="1">Multi-pass membrane protein</topology>
    </subcellularLocation>
</comment>
<accession>A0A9W5RZM6</accession>
<dbReference type="InterPro" id="IPR003416">
    <property type="entry name" value="MgtC/SapB/SrpB/YhiD_fam"/>
</dbReference>
<sequence length="231" mass="25221">MDSPWYINELHIALRLSLAVLLGGLIGFEREQSNHAAGLRTHIMVCLGSCLLMLLSIYGFADFVNEYNVRVDPARLAAAVITGIGFLGAGTILHTGKAITGLTTASSIWVVSAIGLGVGAGFYFASALGTFMVLFVLWGMDKIEKRYVNGKRERIVIIVADDRPKLLQPVHELLLRQGVKIRKMAVRDDSASHEPSRLVIEAQVTLPKHVQEVPLLEELRKLDGVHAGSVE</sequence>
<dbReference type="GO" id="GO:0005886">
    <property type="term" value="C:plasma membrane"/>
    <property type="evidence" value="ECO:0007669"/>
    <property type="project" value="UniProtKB-SubCell"/>
</dbReference>
<evidence type="ECO:0000256" key="4">
    <source>
        <dbReference type="ARBA" id="ARBA00022692"/>
    </source>
</evidence>
<keyword evidence="6 7" id="KW-0472">Membrane</keyword>
<keyword evidence="4 7" id="KW-0812">Transmembrane</keyword>
<feature type="transmembrane region" description="Helical" evidence="7">
    <location>
        <begin position="76"/>
        <end position="96"/>
    </location>
</feature>
<name>A0A9W5RZM6_9BACL</name>
<dbReference type="AlphaFoldDB" id="A0A9W5RZM6"/>
<evidence type="ECO:0000256" key="2">
    <source>
        <dbReference type="ARBA" id="ARBA00009298"/>
    </source>
</evidence>
<evidence type="ECO:0000256" key="7">
    <source>
        <dbReference type="SAM" id="Phobius"/>
    </source>
</evidence>
<dbReference type="Proteomes" id="UP000053750">
    <property type="component" value="Unassembled WGS sequence"/>
</dbReference>
<protein>
    <submittedName>
        <fullName evidence="9">Magnesium transporter MgtC</fullName>
    </submittedName>
</protein>
<evidence type="ECO:0000256" key="3">
    <source>
        <dbReference type="ARBA" id="ARBA00022475"/>
    </source>
</evidence>
<feature type="transmembrane region" description="Helical" evidence="7">
    <location>
        <begin position="41"/>
        <end position="64"/>
    </location>
</feature>
<comment type="caution">
    <text evidence="9">The sequence shown here is derived from an EMBL/GenBank/DDBJ whole genome shotgun (WGS) entry which is preliminary data.</text>
</comment>
<proteinExistence type="inferred from homology"/>
<comment type="similarity">
    <text evidence="2">Belongs to the MgtC/SapB family.</text>
</comment>
<keyword evidence="10" id="KW-1185">Reference proteome</keyword>
<dbReference type="EMBL" id="JFHU01000232">
    <property type="protein sequence ID" value="EXX85302.1"/>
    <property type="molecule type" value="Genomic_DNA"/>
</dbReference>
<dbReference type="InterPro" id="IPR045865">
    <property type="entry name" value="ACT-like_dom_sf"/>
</dbReference>